<dbReference type="Pfam" id="PF01553">
    <property type="entry name" value="Acyltransferase"/>
    <property type="match status" value="1"/>
</dbReference>
<keyword evidence="4" id="KW-0812">Transmembrane</keyword>
<dbReference type="SUPFAM" id="SSF69593">
    <property type="entry name" value="Glycerol-3-phosphate (1)-acyltransferase"/>
    <property type="match status" value="1"/>
</dbReference>
<dbReference type="GO" id="GO:0005783">
    <property type="term" value="C:endoplasmic reticulum"/>
    <property type="evidence" value="ECO:0007669"/>
    <property type="project" value="TreeGrafter"/>
</dbReference>
<protein>
    <submittedName>
        <fullName evidence="6">Lysocardiolipin acyltransferase 1</fullName>
    </submittedName>
</protein>
<evidence type="ECO:0000256" key="2">
    <source>
        <dbReference type="ARBA" id="ARBA00022679"/>
    </source>
</evidence>
<dbReference type="CDD" id="cd07990">
    <property type="entry name" value="LPLAT_LCLAT1-like"/>
    <property type="match status" value="1"/>
</dbReference>
<evidence type="ECO:0000259" key="5">
    <source>
        <dbReference type="SMART" id="SM00563"/>
    </source>
</evidence>
<keyword evidence="2 6" id="KW-0808">Transferase</keyword>
<evidence type="ECO:0000313" key="6">
    <source>
        <dbReference type="EMBL" id="CAG6664256.1"/>
    </source>
</evidence>
<dbReference type="InterPro" id="IPR002123">
    <property type="entry name" value="Plipid/glycerol_acylTrfase"/>
</dbReference>
<feature type="transmembrane region" description="Helical" evidence="4">
    <location>
        <begin position="309"/>
        <end position="330"/>
    </location>
</feature>
<organism evidence="6">
    <name type="scientific">Cacopsylla melanoneura</name>
    <dbReference type="NCBI Taxonomy" id="428564"/>
    <lineage>
        <taxon>Eukaryota</taxon>
        <taxon>Metazoa</taxon>
        <taxon>Ecdysozoa</taxon>
        <taxon>Arthropoda</taxon>
        <taxon>Hexapoda</taxon>
        <taxon>Insecta</taxon>
        <taxon>Pterygota</taxon>
        <taxon>Neoptera</taxon>
        <taxon>Paraneoptera</taxon>
        <taxon>Hemiptera</taxon>
        <taxon>Sternorrhyncha</taxon>
        <taxon>Psylloidea</taxon>
        <taxon>Psyllidae</taxon>
        <taxon>Psyllinae</taxon>
        <taxon>Cacopsylla</taxon>
    </lineage>
</organism>
<keyword evidence="4" id="KW-1133">Transmembrane helix</keyword>
<keyword evidence="3 6" id="KW-0012">Acyltransferase</keyword>
<evidence type="ECO:0000256" key="1">
    <source>
        <dbReference type="ARBA" id="ARBA00008655"/>
    </source>
</evidence>
<feature type="transmembrane region" description="Helical" evidence="4">
    <location>
        <begin position="336"/>
        <end position="355"/>
    </location>
</feature>
<feature type="transmembrane region" description="Helical" evidence="4">
    <location>
        <begin position="12"/>
        <end position="37"/>
    </location>
</feature>
<dbReference type="AlphaFoldDB" id="A0A8D8SC52"/>
<evidence type="ECO:0000256" key="3">
    <source>
        <dbReference type="ARBA" id="ARBA00023315"/>
    </source>
</evidence>
<name>A0A8D8SC52_9HEMI</name>
<keyword evidence="4" id="KW-0472">Membrane</keyword>
<dbReference type="GO" id="GO:0016746">
    <property type="term" value="F:acyltransferase activity"/>
    <property type="evidence" value="ECO:0007669"/>
    <property type="project" value="UniProtKB-KW"/>
</dbReference>
<sequence>MSFVGLAKGIVYVLLWYLSVWCGFFFVCCPLVLVAIVHPKTFRSLMSIAFSMWEMYPVALMNVMFGTEIILSGDPIDSQDQALFIMNHKTRLDWNFLWGCMFHASRPSAHRLKMVLKSPIRHAPGPGWVMQIAGFLYIERNWDADQEAMTEQLDYFRDIQHPLQLLIFPEGTDLSQSNIEKSNKFADSHDLPHYSRVLHPKTTGFTFLAKRLAESDQMDAIYDITVAYLGNSFQSEMDAVYGRFPYQAHFHIKKYDASSLPVSDTEGMKSWLNKVWAEKEARLHQFYNEGRFEGSSVGAVCKPQPLSNALCMALVFWTMLQVFLVYGLFFSSFIRWLVLLSSLLMIVLSFTSRGVQHLEVQWFRYFNSIRNAA</sequence>
<feature type="domain" description="Phospholipid/glycerol acyltransferase" evidence="5">
    <location>
        <begin position="82"/>
        <end position="198"/>
    </location>
</feature>
<dbReference type="PANTHER" id="PTHR10983">
    <property type="entry name" value="1-ACYLGLYCEROL-3-PHOSPHATE ACYLTRANSFERASE-RELATED"/>
    <property type="match status" value="1"/>
</dbReference>
<reference evidence="6" key="1">
    <citation type="submission" date="2021-05" db="EMBL/GenBank/DDBJ databases">
        <authorList>
            <person name="Alioto T."/>
            <person name="Alioto T."/>
            <person name="Gomez Garrido J."/>
        </authorList>
    </citation>
    <scope>NUCLEOTIDE SEQUENCE</scope>
</reference>
<comment type="similarity">
    <text evidence="1">Belongs to the 1-acyl-sn-glycerol-3-phosphate acyltransferase family.</text>
</comment>
<dbReference type="InterPro" id="IPR032098">
    <property type="entry name" value="Acyltransf_C"/>
</dbReference>
<accession>A0A8D8SC52</accession>
<proteinExistence type="inferred from homology"/>
<dbReference type="Pfam" id="PF16076">
    <property type="entry name" value="Acyltransf_C"/>
    <property type="match status" value="1"/>
</dbReference>
<dbReference type="GO" id="GO:0036149">
    <property type="term" value="P:phosphatidylinositol acyl-chain remodeling"/>
    <property type="evidence" value="ECO:0007669"/>
    <property type="project" value="TreeGrafter"/>
</dbReference>
<dbReference type="SMART" id="SM00563">
    <property type="entry name" value="PlsC"/>
    <property type="match status" value="1"/>
</dbReference>
<evidence type="ECO:0000256" key="4">
    <source>
        <dbReference type="SAM" id="Phobius"/>
    </source>
</evidence>
<dbReference type="PANTHER" id="PTHR10983:SF16">
    <property type="entry name" value="LYSOCARDIOLIPIN ACYLTRANSFERASE 1"/>
    <property type="match status" value="1"/>
</dbReference>
<dbReference type="EMBL" id="HBUF01207303">
    <property type="protein sequence ID" value="CAG6664256.1"/>
    <property type="molecule type" value="Transcribed_RNA"/>
</dbReference>